<keyword evidence="2" id="KW-1185">Reference proteome</keyword>
<organism evidence="1 2">
    <name type="scientific">Amycolatopsis albispora</name>
    <dbReference type="NCBI Taxonomy" id="1804986"/>
    <lineage>
        <taxon>Bacteria</taxon>
        <taxon>Bacillati</taxon>
        <taxon>Actinomycetota</taxon>
        <taxon>Actinomycetes</taxon>
        <taxon>Pseudonocardiales</taxon>
        <taxon>Pseudonocardiaceae</taxon>
        <taxon>Amycolatopsis</taxon>
    </lineage>
</organism>
<evidence type="ECO:0000313" key="1">
    <source>
        <dbReference type="EMBL" id="AXB43755.1"/>
    </source>
</evidence>
<dbReference type="Proteomes" id="UP000250434">
    <property type="component" value="Chromosome"/>
</dbReference>
<dbReference type="EMBL" id="CP015163">
    <property type="protein sequence ID" value="AXB43755.1"/>
    <property type="molecule type" value="Genomic_DNA"/>
</dbReference>
<protein>
    <submittedName>
        <fullName evidence="1">Uncharacterized protein</fullName>
    </submittedName>
</protein>
<dbReference type="RefSeq" id="WP_113692993.1">
    <property type="nucleotide sequence ID" value="NZ_CP015163.1"/>
</dbReference>
<gene>
    <name evidence="1" type="ORF">A4R43_15485</name>
</gene>
<dbReference type="OrthoDB" id="3627262at2"/>
<dbReference type="AlphaFoldDB" id="A0A344L6T1"/>
<proteinExistence type="predicted"/>
<dbReference type="KEGG" id="aab:A4R43_15485"/>
<name>A0A344L6T1_9PSEU</name>
<sequence length="124" mass="13608">MAELLALVGRGLLVLVGHLAPLVDWFDVRERRRRRTRADAIARGERVEIPCVLKDAELTGGAEQGGHLAVGGGKPVTWDGREFDPGALTMQAVDRQAITFHSANRRTELRVHPDEAAPILRALE</sequence>
<evidence type="ECO:0000313" key="2">
    <source>
        <dbReference type="Proteomes" id="UP000250434"/>
    </source>
</evidence>
<reference evidence="1 2" key="1">
    <citation type="submission" date="2016-04" db="EMBL/GenBank/DDBJ databases">
        <title>Complete genome sequence and analysis of deep-sea sediment isolate, Amycolatopsis sp. WP1.</title>
        <authorList>
            <person name="Wang H."/>
            <person name="Chen S."/>
            <person name="Wu Q."/>
        </authorList>
    </citation>
    <scope>NUCLEOTIDE SEQUENCE [LARGE SCALE GENOMIC DNA]</scope>
    <source>
        <strain evidence="1 2">WP1</strain>
    </source>
</reference>
<accession>A0A344L6T1</accession>